<evidence type="ECO:0000313" key="3">
    <source>
        <dbReference type="Proteomes" id="UP000248926"/>
    </source>
</evidence>
<name>A0A328P2Q2_9GAMM</name>
<organism evidence="2 3">
    <name type="scientific">Dyella jiangningensis</name>
    <dbReference type="NCBI Taxonomy" id="1379159"/>
    <lineage>
        <taxon>Bacteria</taxon>
        <taxon>Pseudomonadati</taxon>
        <taxon>Pseudomonadota</taxon>
        <taxon>Gammaproteobacteria</taxon>
        <taxon>Lysobacterales</taxon>
        <taxon>Rhodanobacteraceae</taxon>
        <taxon>Dyella</taxon>
    </lineage>
</organism>
<sequence>MLGRRLLVLGLVLASLTGPALAAKTPAKPKSATANDQQIAARRQALLAFQKDLVSVIAPQAMPVPLLGGALLARPLTDLPDFNSFHTLIDRASTAPGAGPEINWVRLSDCDTKADACPNPDAMDKLVAQAPDNAAVWLLKLGQDVKNDKLDAAREDLGKAAAAKVYDDYTGISLKALATTVTLLPPPPAVINPLSPTGAVGVQVMMVFGLAETQPQPGLQATSRLCEANKDNEGMKADCLKLAKLLEWGSSPLGRSLGLHLREVLSDDPSQQDDARRARRNLVWQVQSFAQLSSRAQGDTALAQHLLSLARSGGTEMSLMLTALHDYNVNVEAPADWEPSKPQA</sequence>
<feature type="chain" id="PRO_5016467086" evidence="1">
    <location>
        <begin position="23"/>
        <end position="344"/>
    </location>
</feature>
<evidence type="ECO:0000313" key="2">
    <source>
        <dbReference type="EMBL" id="RAO76448.1"/>
    </source>
</evidence>
<keyword evidence="1" id="KW-0732">Signal</keyword>
<dbReference type="AlphaFoldDB" id="A0A328P2Q2"/>
<comment type="caution">
    <text evidence="2">The sequence shown here is derived from an EMBL/GenBank/DDBJ whole genome shotgun (WGS) entry which is preliminary data.</text>
</comment>
<reference evidence="2 3" key="1">
    <citation type="journal article" date="2018" name="Genet. Mol. Biol.">
        <title>The genome sequence of Dyella jiangningensis FCAV SCS01 from a lignocellulose-decomposing microbial consortium metagenome reveals potential for biotechnological applications.</title>
        <authorList>
            <person name="Desiderato J.G."/>
            <person name="Alvarenga D.O."/>
            <person name="Constancio M.T.L."/>
            <person name="Alves L.M.C."/>
            <person name="Varani A.M."/>
        </authorList>
    </citation>
    <scope>NUCLEOTIDE SEQUENCE [LARGE SCALE GENOMIC DNA]</scope>
    <source>
        <strain evidence="2 3">FCAV SCS01</strain>
    </source>
</reference>
<dbReference type="OrthoDB" id="5945198at2"/>
<dbReference type="Proteomes" id="UP000248926">
    <property type="component" value="Unassembled WGS sequence"/>
</dbReference>
<keyword evidence="3" id="KW-1185">Reference proteome</keyword>
<protein>
    <submittedName>
        <fullName evidence="2">Uncharacterized protein</fullName>
    </submittedName>
</protein>
<proteinExistence type="predicted"/>
<evidence type="ECO:0000256" key="1">
    <source>
        <dbReference type="SAM" id="SignalP"/>
    </source>
</evidence>
<dbReference type="RefSeq" id="WP_111980529.1">
    <property type="nucleotide sequence ID" value="NZ_NFZS01000001.1"/>
</dbReference>
<gene>
    <name evidence="2" type="ORF">CA260_00460</name>
</gene>
<accession>A0A328P2Q2</accession>
<feature type="signal peptide" evidence="1">
    <location>
        <begin position="1"/>
        <end position="22"/>
    </location>
</feature>
<dbReference type="EMBL" id="NFZS01000001">
    <property type="protein sequence ID" value="RAO76448.1"/>
    <property type="molecule type" value="Genomic_DNA"/>
</dbReference>